<dbReference type="Proteomes" id="UP000621386">
    <property type="component" value="Unassembled WGS sequence"/>
</dbReference>
<dbReference type="RefSeq" id="WP_201819193.1">
    <property type="nucleotide sequence ID" value="NZ_JAERRH010000006.1"/>
</dbReference>
<evidence type="ECO:0000313" key="2">
    <source>
        <dbReference type="EMBL" id="MBL1106545.1"/>
    </source>
</evidence>
<reference evidence="2 3" key="1">
    <citation type="submission" date="2021-01" db="EMBL/GenBank/DDBJ databases">
        <title>WGS of actinomycetes isolated from Thailand.</title>
        <authorList>
            <person name="Thawai C."/>
        </authorList>
    </citation>
    <scope>NUCLEOTIDE SEQUENCE [LARGE SCALE GENOMIC DNA]</scope>
    <source>
        <strain evidence="2 3">CH5-8</strain>
    </source>
</reference>
<name>A0ABS1P2Y9_9ACTN</name>
<evidence type="ECO:0000313" key="3">
    <source>
        <dbReference type="Proteomes" id="UP000621386"/>
    </source>
</evidence>
<keyword evidence="3" id="KW-1185">Reference proteome</keyword>
<feature type="signal peptide" evidence="1">
    <location>
        <begin position="1"/>
        <end position="41"/>
    </location>
</feature>
<comment type="caution">
    <text evidence="2">The sequence shown here is derived from an EMBL/GenBank/DDBJ whole genome shotgun (WGS) entry which is preliminary data.</text>
</comment>
<organism evidence="2 3">
    <name type="scientific">Streptomyces musisoli</name>
    <dbReference type="NCBI Taxonomy" id="2802280"/>
    <lineage>
        <taxon>Bacteria</taxon>
        <taxon>Bacillati</taxon>
        <taxon>Actinomycetota</taxon>
        <taxon>Actinomycetes</taxon>
        <taxon>Kitasatosporales</taxon>
        <taxon>Streptomycetaceae</taxon>
        <taxon>Streptomyces</taxon>
    </lineage>
</organism>
<accession>A0ABS1P2Y9</accession>
<feature type="chain" id="PRO_5045485660" evidence="1">
    <location>
        <begin position="42"/>
        <end position="276"/>
    </location>
</feature>
<protein>
    <submittedName>
        <fullName evidence="2">Uncharacterized protein</fullName>
    </submittedName>
</protein>
<dbReference type="EMBL" id="JAERRH010000006">
    <property type="protein sequence ID" value="MBL1106545.1"/>
    <property type="molecule type" value="Genomic_DNA"/>
</dbReference>
<sequence length="276" mass="30374">MTWRTSRTWQTWRTWRTWRALIASLAVLVGLTAAGTSPAFAGIDARDPHIDQHCGTDTIGSGTTTIAVPVDRLSVNLEAIGHDPAGSKITVVYTIPGTSKYGTLFGQYDPVRGNATFNYTIDYPPADSTLSISFEIAWTDGTYYSNTLTQPLLHCTRDNPSEADKRWWPDFAPTTVFQQCTTVGKWPFSVRAVDVTVHRSHDGPGLAGMQVWTDYWIPGKKGYTSGASGVTDPTGDAWQTFRLVAPPTGAELDILSSYRDSYPFTYPVHTWVPIAC</sequence>
<proteinExistence type="predicted"/>
<keyword evidence="1" id="KW-0732">Signal</keyword>
<evidence type="ECO:0000256" key="1">
    <source>
        <dbReference type="SAM" id="SignalP"/>
    </source>
</evidence>
<gene>
    <name evidence="2" type="ORF">JK361_18385</name>
</gene>